<dbReference type="AlphaFoldDB" id="A0A9X1B5E5"/>
<reference evidence="1 2" key="1">
    <citation type="journal article" date="2020" name="Microorganisms">
        <title>Osmotic Adaptation and Compatible Solute Biosynthesis of Phototrophic Bacteria as Revealed from Genome Analyses.</title>
        <authorList>
            <person name="Imhoff J.F."/>
            <person name="Rahn T."/>
            <person name="Kunzel S."/>
            <person name="Keller A."/>
            <person name="Neulinger S.C."/>
        </authorList>
    </citation>
    <scope>NUCLEOTIDE SEQUENCE [LARGE SCALE GENOMIC DNA]</scope>
    <source>
        <strain evidence="1 2">DSM 25653</strain>
    </source>
</reference>
<proteinExistence type="predicted"/>
<dbReference type="RefSeq" id="WP_200247299.1">
    <property type="nucleotide sequence ID" value="NZ_NRRY01000038.1"/>
</dbReference>
<organism evidence="1 2">
    <name type="scientific">Lamprobacter modestohalophilus</name>
    <dbReference type="NCBI Taxonomy" id="1064514"/>
    <lineage>
        <taxon>Bacteria</taxon>
        <taxon>Pseudomonadati</taxon>
        <taxon>Pseudomonadota</taxon>
        <taxon>Gammaproteobacteria</taxon>
        <taxon>Chromatiales</taxon>
        <taxon>Chromatiaceae</taxon>
        <taxon>Lamprobacter</taxon>
    </lineage>
</organism>
<sequence length="366" mass="38876">MAETSNNDWCEAEVATLAGDYMACLLNAHAWNLTGGSDEPDDLALDVQACGSTYLSGYLATVMHDPGSCPGAEASWDGIVDHLLQLRDSSWDAVDQVALLVSGNSVFTDQGQVVFFNNCAVDVKLMSPDLGTVDGNVIKAGDHESLILSQFAANQANVVMVAPVTTKTECDRIQCQDWTALQPNTEQRQPSMWKEPNLLYAAYCQPTNAAAAQCLSDGASTPCCGPNMNYDRTFGTHVEITPNTPNGNDFVNLSTNSKPPELCNGTNPDNCVLPSANIFFNVPVQVEMSGGDCACGTLGQRSQLQCAAVDCTDAYTYPTDPKQCACSSGGKRGYTVTYCPDQASQLPSIPAGAGNPLTKLQRIGID</sequence>
<keyword evidence="2" id="KW-1185">Reference proteome</keyword>
<dbReference type="SUPFAM" id="SSF49870">
    <property type="entry name" value="Osmotin, thaumatin-like protein"/>
    <property type="match status" value="1"/>
</dbReference>
<dbReference type="EMBL" id="NRRY01000038">
    <property type="protein sequence ID" value="MBK1620398.1"/>
    <property type="molecule type" value="Genomic_DNA"/>
</dbReference>
<evidence type="ECO:0000313" key="2">
    <source>
        <dbReference type="Proteomes" id="UP001138768"/>
    </source>
</evidence>
<name>A0A9X1B5E5_9GAMM</name>
<dbReference type="Proteomes" id="UP001138768">
    <property type="component" value="Unassembled WGS sequence"/>
</dbReference>
<comment type="caution">
    <text evidence="1">The sequence shown here is derived from an EMBL/GenBank/DDBJ whole genome shotgun (WGS) entry which is preliminary data.</text>
</comment>
<gene>
    <name evidence="1" type="ORF">CKO42_18520</name>
</gene>
<dbReference type="InterPro" id="IPR037176">
    <property type="entry name" value="Osmotin/thaumatin-like_sf"/>
</dbReference>
<accession>A0A9X1B5E5</accession>
<evidence type="ECO:0000313" key="1">
    <source>
        <dbReference type="EMBL" id="MBK1620398.1"/>
    </source>
</evidence>
<protein>
    <submittedName>
        <fullName evidence="1">Uncharacterized protein</fullName>
    </submittedName>
</protein>